<proteinExistence type="predicted"/>
<keyword evidence="1" id="KW-0433">Leucine-rich repeat</keyword>
<evidence type="ECO:0000256" key="1">
    <source>
        <dbReference type="ARBA" id="ARBA00022614"/>
    </source>
</evidence>
<dbReference type="Proteomes" id="UP000265520">
    <property type="component" value="Unassembled WGS sequence"/>
</dbReference>
<dbReference type="EMBL" id="LXQA010004584">
    <property type="protein sequence ID" value="MCH83057.1"/>
    <property type="molecule type" value="Genomic_DNA"/>
</dbReference>
<sequence length="163" mass="18452">MPHWFNNQRVARSISIDPILIILDNDVIGIVCCVVFSAASHDPTTAPIGQTPVLQLRFHSGDLELHFCTPVCTKLIMVESNHMWLTYFTRKSFLKILKDIGNEGSNCIRMEASIVEVEGLDVKSCGYHWVFNEDLQEFNLRTMQAEIHLLGTTSFLAIEDEAQ</sequence>
<keyword evidence="5" id="KW-1185">Reference proteome</keyword>
<comment type="caution">
    <text evidence="4">The sequence shown here is derived from an EMBL/GenBank/DDBJ whole genome shotgun (WGS) entry which is preliminary data.</text>
</comment>
<evidence type="ECO:0000313" key="4">
    <source>
        <dbReference type="EMBL" id="MCH83057.1"/>
    </source>
</evidence>
<evidence type="ECO:0000313" key="5">
    <source>
        <dbReference type="Proteomes" id="UP000265520"/>
    </source>
</evidence>
<accession>A0A392M6I5</accession>
<evidence type="ECO:0000256" key="2">
    <source>
        <dbReference type="ARBA" id="ARBA00022737"/>
    </source>
</evidence>
<gene>
    <name evidence="4" type="ORF">A2U01_0003871</name>
</gene>
<feature type="domain" description="C-JID" evidence="3">
    <location>
        <begin position="2"/>
        <end position="135"/>
    </location>
</feature>
<reference evidence="4 5" key="1">
    <citation type="journal article" date="2018" name="Front. Plant Sci.">
        <title>Red Clover (Trifolium pratense) and Zigzag Clover (T. medium) - A Picture of Genomic Similarities and Differences.</title>
        <authorList>
            <person name="Dluhosova J."/>
            <person name="Istvanek J."/>
            <person name="Nedelnik J."/>
            <person name="Repkova J."/>
        </authorList>
    </citation>
    <scope>NUCLEOTIDE SEQUENCE [LARGE SCALE GENOMIC DNA]</scope>
    <source>
        <strain evidence="5">cv. 10/8</strain>
        <tissue evidence="4">Leaf</tissue>
    </source>
</reference>
<dbReference type="InterPro" id="IPR045344">
    <property type="entry name" value="C-JID"/>
</dbReference>
<dbReference type="Pfam" id="PF20160">
    <property type="entry name" value="C-JID"/>
    <property type="match status" value="1"/>
</dbReference>
<protein>
    <submittedName>
        <fullName evidence="4">TIR-NBS-LRR resistance protein</fullName>
    </submittedName>
</protein>
<dbReference type="AlphaFoldDB" id="A0A392M6I5"/>
<name>A0A392M6I5_9FABA</name>
<evidence type="ECO:0000259" key="3">
    <source>
        <dbReference type="Pfam" id="PF20160"/>
    </source>
</evidence>
<keyword evidence="2" id="KW-0677">Repeat</keyword>
<organism evidence="4 5">
    <name type="scientific">Trifolium medium</name>
    <dbReference type="NCBI Taxonomy" id="97028"/>
    <lineage>
        <taxon>Eukaryota</taxon>
        <taxon>Viridiplantae</taxon>
        <taxon>Streptophyta</taxon>
        <taxon>Embryophyta</taxon>
        <taxon>Tracheophyta</taxon>
        <taxon>Spermatophyta</taxon>
        <taxon>Magnoliopsida</taxon>
        <taxon>eudicotyledons</taxon>
        <taxon>Gunneridae</taxon>
        <taxon>Pentapetalae</taxon>
        <taxon>rosids</taxon>
        <taxon>fabids</taxon>
        <taxon>Fabales</taxon>
        <taxon>Fabaceae</taxon>
        <taxon>Papilionoideae</taxon>
        <taxon>50 kb inversion clade</taxon>
        <taxon>NPAAA clade</taxon>
        <taxon>Hologalegina</taxon>
        <taxon>IRL clade</taxon>
        <taxon>Trifolieae</taxon>
        <taxon>Trifolium</taxon>
    </lineage>
</organism>